<dbReference type="Pfam" id="PF14223">
    <property type="entry name" value="Retrotran_gag_2"/>
    <property type="match status" value="1"/>
</dbReference>
<evidence type="ECO:0008006" key="3">
    <source>
        <dbReference type="Google" id="ProtNLM"/>
    </source>
</evidence>
<dbReference type="SUPFAM" id="SSF57889">
    <property type="entry name" value="Cysteine-rich domain"/>
    <property type="match status" value="2"/>
</dbReference>
<evidence type="ECO:0000313" key="2">
    <source>
        <dbReference type="Proteomes" id="UP000325577"/>
    </source>
</evidence>
<sequence>MMVSTIEEECEACGDIFFGLAYTYRDCGFILHTHCTSVMPSLRIGLHQHPLAFFNIDSFSFRCISCDCTTCTLFFLCVQCDFNLHLHPVPTLPRTGKDEFHRHPLTLANSPVKDSPNDEPPGSPIQVLIFLFFSEMANTLQQLPKLSKDNYKSWSIQIKALFGSQDLWELITDGYTEPTQQEETAYTTDEKKTPKEHRKKDKKALFLLYQGLDESTFEKVAEAPNSKQAWEILATIFQGVDRVKRIRLQNLRG</sequence>
<dbReference type="OrthoDB" id="8063676at2759"/>
<accession>A0A5J4ZSZ5</accession>
<dbReference type="Proteomes" id="UP000325577">
    <property type="component" value="Linkage Group LG5"/>
</dbReference>
<dbReference type="AlphaFoldDB" id="A0A5J4ZSZ5"/>
<evidence type="ECO:0000313" key="1">
    <source>
        <dbReference type="EMBL" id="KAA8521189.1"/>
    </source>
</evidence>
<gene>
    <name evidence="1" type="ORF">F0562_011844</name>
</gene>
<name>A0A5J4ZSZ5_9ASTE</name>
<dbReference type="PANTHER" id="PTHR35317:SF28">
    <property type="entry name" value="ZINC FINGER, CCHC-TYPE, RIBONUCLEASE H-LIKE DOMAIN, GAG-PRE-INTEGRASE DOMAIN PROTEIN-RELATED"/>
    <property type="match status" value="1"/>
</dbReference>
<keyword evidence="2" id="KW-1185">Reference proteome</keyword>
<reference evidence="1 2" key="1">
    <citation type="submission" date="2019-09" db="EMBL/GenBank/DDBJ databases">
        <title>A chromosome-level genome assembly of the Chinese tupelo Nyssa sinensis.</title>
        <authorList>
            <person name="Yang X."/>
            <person name="Kang M."/>
            <person name="Yang Y."/>
            <person name="Xiong H."/>
            <person name="Wang M."/>
            <person name="Zhang Z."/>
            <person name="Wang Z."/>
            <person name="Wu H."/>
            <person name="Ma T."/>
            <person name="Liu J."/>
            <person name="Xi Z."/>
        </authorList>
    </citation>
    <scope>NUCLEOTIDE SEQUENCE [LARGE SCALE GENOMIC DNA]</scope>
    <source>
        <strain evidence="1">J267</strain>
        <tissue evidence="1">Leaf</tissue>
    </source>
</reference>
<dbReference type="PANTHER" id="PTHR35317">
    <property type="entry name" value="OS04G0629600 PROTEIN"/>
    <property type="match status" value="1"/>
</dbReference>
<protein>
    <recommendedName>
        <fullName evidence="3">DUF4219 domain-containing protein</fullName>
    </recommendedName>
</protein>
<dbReference type="InterPro" id="IPR046349">
    <property type="entry name" value="C1-like_sf"/>
</dbReference>
<dbReference type="EMBL" id="CM018048">
    <property type="protein sequence ID" value="KAA8521189.1"/>
    <property type="molecule type" value="Genomic_DNA"/>
</dbReference>
<organism evidence="1 2">
    <name type="scientific">Nyssa sinensis</name>
    <dbReference type="NCBI Taxonomy" id="561372"/>
    <lineage>
        <taxon>Eukaryota</taxon>
        <taxon>Viridiplantae</taxon>
        <taxon>Streptophyta</taxon>
        <taxon>Embryophyta</taxon>
        <taxon>Tracheophyta</taxon>
        <taxon>Spermatophyta</taxon>
        <taxon>Magnoliopsida</taxon>
        <taxon>eudicotyledons</taxon>
        <taxon>Gunneridae</taxon>
        <taxon>Pentapetalae</taxon>
        <taxon>asterids</taxon>
        <taxon>Cornales</taxon>
        <taxon>Nyssaceae</taxon>
        <taxon>Nyssa</taxon>
    </lineage>
</organism>
<proteinExistence type="predicted"/>